<organism evidence="3 4">
    <name type="scientific">Nocardioides immobilis</name>
    <dbReference type="NCBI Taxonomy" id="2049295"/>
    <lineage>
        <taxon>Bacteria</taxon>
        <taxon>Bacillati</taxon>
        <taxon>Actinomycetota</taxon>
        <taxon>Actinomycetes</taxon>
        <taxon>Propionibacteriales</taxon>
        <taxon>Nocardioidaceae</taxon>
        <taxon>Nocardioides</taxon>
    </lineage>
</organism>
<dbReference type="Pfam" id="PF13524">
    <property type="entry name" value="Glyco_trans_1_2"/>
    <property type="match status" value="1"/>
</dbReference>
<name>A0A417Y597_9ACTN</name>
<accession>A0A417Y597</accession>
<dbReference type="RefSeq" id="WP_118923709.1">
    <property type="nucleotide sequence ID" value="NZ_QXGH01000011.1"/>
</dbReference>
<comment type="caution">
    <text evidence="3">The sequence shown here is derived from an EMBL/GenBank/DDBJ whole genome shotgun (WGS) entry which is preliminary data.</text>
</comment>
<reference evidence="3 4" key="1">
    <citation type="submission" date="2018-09" db="EMBL/GenBank/DDBJ databases">
        <title>Genome sequencing of Nocardioides immobilis CCTCC AB 2017083 for comparison to Nocardioides silvaticus.</title>
        <authorList>
            <person name="Li C."/>
            <person name="Wang G."/>
        </authorList>
    </citation>
    <scope>NUCLEOTIDE SEQUENCE [LARGE SCALE GENOMIC DNA]</scope>
    <source>
        <strain evidence="3 4">CCTCC AB 2017083</strain>
    </source>
</reference>
<proteinExistence type="predicted"/>
<sequence>MNGARPGRRTDDPVGELLASRLFDEHWYTLQTHRDFRSREEAAADYVHRGQFTATPHPLFSPDWVFPRGGWGRSGADPLSAYLRSRQRQHRRSPHPLLHLDRLIETDPAAVDDRRGPAERWLASLTDTSPIPGPRGAEPLSWGELLSRLRTATIHPGRRPPAATVPGRISVVVPRGPAPWMARMALGVFREHPVHDVEVVLGSPTPGLGRRLLLDVAAGTSATTVVDVSPSHADELRSCLCSATGEHVVLVTEETSAPYWPWLGELVAPLRDDADTIVTQPLLLDSERVVLSAGTSFIDGRFGETPLLAGMPEADADRLGDGTVPGVGGVVALATDLAREIGPGPDVPAAHLLTDLALRAWWSRGGRARCVPSAKLLLTGDLRSGEPGPPIATPTPEGARDVWWRAGYDVLTDGAGRVTPTPTPRPQSTIKESAPRWRWTIDTSVTGGPWGATWGDAYFARSLAGALEGLGQHVTVDSRDSRSRRSRELDDVVLVLRGRDQVTAGRRPGHVMWVISHPDDVTAEEVDGYELVFAASESWAATKSGQWGRPVIPLLQCTDPEHFRPSVTGPSDDVPLLFVGNARGRPRPVISAALSAGLEPAIVGDGWEGLVPEHLVVAAHVNNAELGALYASAGVVLNDHWADMRREGFVANRIFDAVASGTRVVSDVVPADPIVASAVRVWRTPDELRSLVVERADRFPSRQERQEVARHVLAAHSFEARARTLVDELALSRTPEGRG</sequence>
<evidence type="ECO:0000256" key="1">
    <source>
        <dbReference type="SAM" id="MobiDB-lite"/>
    </source>
</evidence>
<keyword evidence="4" id="KW-1185">Reference proteome</keyword>
<feature type="region of interest" description="Disordered" evidence="1">
    <location>
        <begin position="414"/>
        <end position="433"/>
    </location>
</feature>
<dbReference type="Proteomes" id="UP000283644">
    <property type="component" value="Unassembled WGS sequence"/>
</dbReference>
<dbReference type="EMBL" id="QXGH01000011">
    <property type="protein sequence ID" value="RHW27862.1"/>
    <property type="molecule type" value="Genomic_DNA"/>
</dbReference>
<evidence type="ECO:0000313" key="4">
    <source>
        <dbReference type="Proteomes" id="UP000283644"/>
    </source>
</evidence>
<evidence type="ECO:0000313" key="3">
    <source>
        <dbReference type="EMBL" id="RHW27862.1"/>
    </source>
</evidence>
<evidence type="ECO:0000259" key="2">
    <source>
        <dbReference type="Pfam" id="PF13524"/>
    </source>
</evidence>
<gene>
    <name evidence="3" type="ORF">D0Z08_06105</name>
</gene>
<dbReference type="InterPro" id="IPR055259">
    <property type="entry name" value="YkvP/CgeB_Glyco_trans-like"/>
</dbReference>
<dbReference type="OrthoDB" id="5165900at2"/>
<dbReference type="AlphaFoldDB" id="A0A417Y597"/>
<protein>
    <recommendedName>
        <fullName evidence="2">Spore protein YkvP/CgeB glycosyl transferase-like domain-containing protein</fullName>
    </recommendedName>
</protein>
<feature type="domain" description="Spore protein YkvP/CgeB glycosyl transferase-like" evidence="2">
    <location>
        <begin position="596"/>
        <end position="726"/>
    </location>
</feature>